<sequence>MANKLEILIQGKDEASDDLKRIEGNMKGMSNTARNMGLAMVAAGGAMLAGFGMAMKAAADEEAGIKRLDIAM</sequence>
<keyword evidence="1" id="KW-0812">Transmembrane</keyword>
<feature type="non-terminal residue" evidence="2">
    <location>
        <position position="72"/>
    </location>
</feature>
<organism evidence="2">
    <name type="scientific">marine sediment metagenome</name>
    <dbReference type="NCBI Taxonomy" id="412755"/>
    <lineage>
        <taxon>unclassified sequences</taxon>
        <taxon>metagenomes</taxon>
        <taxon>ecological metagenomes</taxon>
    </lineage>
</organism>
<keyword evidence="1" id="KW-0472">Membrane</keyword>
<protein>
    <recommendedName>
        <fullName evidence="3">Phage tail tape measure protein domain-containing protein</fullName>
    </recommendedName>
</protein>
<evidence type="ECO:0008006" key="3">
    <source>
        <dbReference type="Google" id="ProtNLM"/>
    </source>
</evidence>
<evidence type="ECO:0000256" key="1">
    <source>
        <dbReference type="SAM" id="Phobius"/>
    </source>
</evidence>
<gene>
    <name evidence="2" type="ORF">S01H1_16744</name>
</gene>
<accession>X0RFD3</accession>
<comment type="caution">
    <text evidence="2">The sequence shown here is derived from an EMBL/GenBank/DDBJ whole genome shotgun (WGS) entry which is preliminary data.</text>
</comment>
<name>X0RFD3_9ZZZZ</name>
<dbReference type="EMBL" id="BARS01008825">
    <property type="protein sequence ID" value="GAF67448.1"/>
    <property type="molecule type" value="Genomic_DNA"/>
</dbReference>
<feature type="transmembrane region" description="Helical" evidence="1">
    <location>
        <begin position="36"/>
        <end position="58"/>
    </location>
</feature>
<evidence type="ECO:0000313" key="2">
    <source>
        <dbReference type="EMBL" id="GAF67448.1"/>
    </source>
</evidence>
<dbReference type="AlphaFoldDB" id="X0RFD3"/>
<reference evidence="2" key="1">
    <citation type="journal article" date="2014" name="Front. Microbiol.">
        <title>High frequency of phylogenetically diverse reductive dehalogenase-homologous genes in deep subseafloor sedimentary metagenomes.</title>
        <authorList>
            <person name="Kawai M."/>
            <person name="Futagami T."/>
            <person name="Toyoda A."/>
            <person name="Takaki Y."/>
            <person name="Nishi S."/>
            <person name="Hori S."/>
            <person name="Arai W."/>
            <person name="Tsubouchi T."/>
            <person name="Morono Y."/>
            <person name="Uchiyama I."/>
            <person name="Ito T."/>
            <person name="Fujiyama A."/>
            <person name="Inagaki F."/>
            <person name="Takami H."/>
        </authorList>
    </citation>
    <scope>NUCLEOTIDE SEQUENCE</scope>
    <source>
        <strain evidence="2">Expedition CK06-06</strain>
    </source>
</reference>
<keyword evidence="1" id="KW-1133">Transmembrane helix</keyword>
<proteinExistence type="predicted"/>